<reference evidence="1" key="1">
    <citation type="submission" date="2020-09" db="EMBL/GenBank/DDBJ databases">
        <title>First Report of a novel Colistin-Resistant species of Enterobacter cloacae complex Producing MCR-5 isolated from hospital sewage water.</title>
        <authorList>
            <person name="Zhou K."/>
        </authorList>
    </citation>
    <scope>NUCLEOTIDE SEQUENCE [LARGE SCALE GENOMIC DNA]</scope>
    <source>
        <strain evidence="1">HSW1412</strain>
    </source>
</reference>
<name>A0A7T0DWN8_9ENTR</name>
<proteinExistence type="predicted"/>
<dbReference type="AlphaFoldDB" id="A0A7T0DWN8"/>
<protein>
    <submittedName>
        <fullName evidence="1">Uncharacterized protein</fullName>
    </submittedName>
</protein>
<dbReference type="EMBL" id="CP061801">
    <property type="protein sequence ID" value="QPK00823.1"/>
    <property type="molecule type" value="Genomic_DNA"/>
</dbReference>
<accession>A0A7T0DWN8</accession>
<gene>
    <name evidence="1" type="ORF">IDM36_01255</name>
</gene>
<sequence>MTTLTVYFCGTGSNKFDDTHVSYWNGELISTLAANNKGKEFAEWIILDGPGSGNLQSDELWVKSGDYGQLRGRLFGSGWNENIQHALNIMKGHVDWQREKLTKENYEQLKKAGIPIEDVEVTGSFWWRKYDYGDRKVTQQALQQQIIKTFRKGQILPTQVNLVGWSRGGISCHMLANAMLADPVLTTIPVNIFAVDPVPGTGNFKSDKVTLGSNVKEYVAFYAKDERSTGFSCVIPETHNTTRVHIYPMSGRHATLVGNASANGDKGPKVAHEPGMIVRHFAEVCLQRWGVNMDKKLNLDGIQLLELHQSIQRNAAVFSQMRNTVYTVSENDQGERYVSRASTGMPFSAVHGVPFTPESGLVSEYLTNQAIYDVLK</sequence>
<organism evidence="1">
    <name type="scientific">Enterobacter mori</name>
    <dbReference type="NCBI Taxonomy" id="539813"/>
    <lineage>
        <taxon>Bacteria</taxon>
        <taxon>Pseudomonadati</taxon>
        <taxon>Pseudomonadota</taxon>
        <taxon>Gammaproteobacteria</taxon>
        <taxon>Enterobacterales</taxon>
        <taxon>Enterobacteriaceae</taxon>
        <taxon>Enterobacter</taxon>
    </lineage>
</organism>
<evidence type="ECO:0000313" key="1">
    <source>
        <dbReference type="EMBL" id="QPK00823.1"/>
    </source>
</evidence>